<evidence type="ECO:0000256" key="1">
    <source>
        <dbReference type="SAM" id="MobiDB-lite"/>
    </source>
</evidence>
<reference evidence="2 3" key="1">
    <citation type="submission" date="2019-11" db="EMBL/GenBank/DDBJ databases">
        <title>Draft genome sequence of Paludibacterium sp. dN18-1.</title>
        <authorList>
            <person name="Im W.-T."/>
        </authorList>
    </citation>
    <scope>NUCLEOTIDE SEQUENCE [LARGE SCALE GENOMIC DNA]</scope>
    <source>
        <strain evidence="3">dN 18-1</strain>
    </source>
</reference>
<accession>A0A844GD38</accession>
<sequence length="55" mass="5782">MMADSNNGKALKPTLPSRVTPRLACSPKPEHSVPGWPKAVVGGKRAGAYNADITH</sequence>
<protein>
    <submittedName>
        <fullName evidence="2">Uncharacterized protein</fullName>
    </submittedName>
</protein>
<name>A0A844GD38_9NEIS</name>
<keyword evidence="3" id="KW-1185">Reference proteome</keyword>
<proteinExistence type="predicted"/>
<feature type="region of interest" description="Disordered" evidence="1">
    <location>
        <begin position="1"/>
        <end position="41"/>
    </location>
</feature>
<comment type="caution">
    <text evidence="2">The sequence shown here is derived from an EMBL/GenBank/DDBJ whole genome shotgun (WGS) entry which is preliminary data.</text>
</comment>
<gene>
    <name evidence="2" type="ORF">GKE73_08200</name>
</gene>
<dbReference type="RefSeq" id="WP_230369922.1">
    <property type="nucleotide sequence ID" value="NZ_WLYX01000001.1"/>
</dbReference>
<evidence type="ECO:0000313" key="2">
    <source>
        <dbReference type="EMBL" id="MTD33148.1"/>
    </source>
</evidence>
<dbReference type="AlphaFoldDB" id="A0A844GD38"/>
<dbReference type="Proteomes" id="UP000446658">
    <property type="component" value="Unassembled WGS sequence"/>
</dbReference>
<organism evidence="2 3">
    <name type="scientific">Paludibacterium denitrificans</name>
    <dbReference type="NCBI Taxonomy" id="2675226"/>
    <lineage>
        <taxon>Bacteria</taxon>
        <taxon>Pseudomonadati</taxon>
        <taxon>Pseudomonadota</taxon>
        <taxon>Betaproteobacteria</taxon>
        <taxon>Neisseriales</taxon>
        <taxon>Chromobacteriaceae</taxon>
        <taxon>Paludibacterium</taxon>
    </lineage>
</organism>
<dbReference type="EMBL" id="WLYX01000001">
    <property type="protein sequence ID" value="MTD33148.1"/>
    <property type="molecule type" value="Genomic_DNA"/>
</dbReference>
<evidence type="ECO:0000313" key="3">
    <source>
        <dbReference type="Proteomes" id="UP000446658"/>
    </source>
</evidence>